<keyword evidence="3" id="KW-1185">Reference proteome</keyword>
<organism evidence="2 3">
    <name type="scientific">Lentithecium fluviatile CBS 122367</name>
    <dbReference type="NCBI Taxonomy" id="1168545"/>
    <lineage>
        <taxon>Eukaryota</taxon>
        <taxon>Fungi</taxon>
        <taxon>Dikarya</taxon>
        <taxon>Ascomycota</taxon>
        <taxon>Pezizomycotina</taxon>
        <taxon>Dothideomycetes</taxon>
        <taxon>Pleosporomycetidae</taxon>
        <taxon>Pleosporales</taxon>
        <taxon>Massarineae</taxon>
        <taxon>Lentitheciaceae</taxon>
        <taxon>Lentithecium</taxon>
    </lineage>
</organism>
<dbReference type="Proteomes" id="UP000799291">
    <property type="component" value="Unassembled WGS sequence"/>
</dbReference>
<evidence type="ECO:0000313" key="2">
    <source>
        <dbReference type="EMBL" id="KAF2681037.1"/>
    </source>
</evidence>
<proteinExistence type="predicted"/>
<dbReference type="EMBL" id="MU005593">
    <property type="protein sequence ID" value="KAF2681037.1"/>
    <property type="molecule type" value="Genomic_DNA"/>
</dbReference>
<accession>A0A6G1IS07</accession>
<dbReference type="Gene3D" id="3.30.160.20">
    <property type="match status" value="1"/>
</dbReference>
<reference evidence="2" key="1">
    <citation type="journal article" date="2020" name="Stud. Mycol.">
        <title>101 Dothideomycetes genomes: a test case for predicting lifestyles and emergence of pathogens.</title>
        <authorList>
            <person name="Haridas S."/>
            <person name="Albert R."/>
            <person name="Binder M."/>
            <person name="Bloem J."/>
            <person name="Labutti K."/>
            <person name="Salamov A."/>
            <person name="Andreopoulos B."/>
            <person name="Baker S."/>
            <person name="Barry K."/>
            <person name="Bills G."/>
            <person name="Bluhm B."/>
            <person name="Cannon C."/>
            <person name="Castanera R."/>
            <person name="Culley D."/>
            <person name="Daum C."/>
            <person name="Ezra D."/>
            <person name="Gonzalez J."/>
            <person name="Henrissat B."/>
            <person name="Kuo A."/>
            <person name="Liang C."/>
            <person name="Lipzen A."/>
            <person name="Lutzoni F."/>
            <person name="Magnuson J."/>
            <person name="Mondo S."/>
            <person name="Nolan M."/>
            <person name="Ohm R."/>
            <person name="Pangilinan J."/>
            <person name="Park H.-J."/>
            <person name="Ramirez L."/>
            <person name="Alfaro M."/>
            <person name="Sun H."/>
            <person name="Tritt A."/>
            <person name="Yoshinaga Y."/>
            <person name="Zwiers L.-H."/>
            <person name="Turgeon B."/>
            <person name="Goodwin S."/>
            <person name="Spatafora J."/>
            <person name="Crous P."/>
            <person name="Grigoriev I."/>
        </authorList>
    </citation>
    <scope>NUCLEOTIDE SEQUENCE</scope>
    <source>
        <strain evidence="2">CBS 122367</strain>
    </source>
</reference>
<gene>
    <name evidence="2" type="ORF">K458DRAFT_310227</name>
</gene>
<dbReference type="SUPFAM" id="SSF54768">
    <property type="entry name" value="dsRNA-binding domain-like"/>
    <property type="match status" value="1"/>
</dbReference>
<evidence type="ECO:0008006" key="4">
    <source>
        <dbReference type="Google" id="ProtNLM"/>
    </source>
</evidence>
<protein>
    <recommendedName>
        <fullName evidence="4">DRBM domain-containing protein</fullName>
    </recommendedName>
</protein>
<sequence>MDCVISLDAYLADHQSAAPSPPSASKSAQAAPLAPRAVGARSSKYIVLLHEKYQALGIPRPEFSFTGDSQIGWRGKVIFSGLFRGEEEGSGALVLEEKAFFGTKQEAKEKLSERTFEELERLEKEGKVRKRPKTKTAKEVVEVQRAAKREKGPGVNYVGLLLEFQRSTNGPQPTYMDYTLGNQHSCEAIMDGYPDPYGSKETYFSSKKEARQAAARCVVEHFKANRQWPDSYSEMGGIKKKQKVVQTHSPSRVGSLSNANADATTRPGSPSGGSYAQQVASLATQLGLNTPTWNITSAEKAPGFHSVTCSFTDGGALEGPFGEVQHIFGKKKAKEECARLTLEVLRKERERRMEYGRKMMEGIGSEIDGEEGFESAVEAQNPR</sequence>
<name>A0A6G1IS07_9PLEO</name>
<evidence type="ECO:0000256" key="1">
    <source>
        <dbReference type="SAM" id="MobiDB-lite"/>
    </source>
</evidence>
<feature type="region of interest" description="Disordered" evidence="1">
    <location>
        <begin position="248"/>
        <end position="275"/>
    </location>
</feature>
<dbReference type="OrthoDB" id="5222339at2759"/>
<dbReference type="AlphaFoldDB" id="A0A6G1IS07"/>
<evidence type="ECO:0000313" key="3">
    <source>
        <dbReference type="Proteomes" id="UP000799291"/>
    </source>
</evidence>